<reference evidence="2 3" key="1">
    <citation type="submission" date="2019-04" db="EMBL/GenBank/DDBJ databases">
        <title>Microbes associate with the intestines of laboratory mice.</title>
        <authorList>
            <person name="Navarre W."/>
            <person name="Wong E."/>
            <person name="Huang K."/>
            <person name="Tropini C."/>
            <person name="Ng K."/>
            <person name="Yu B."/>
        </authorList>
    </citation>
    <scope>NUCLEOTIDE SEQUENCE [LARGE SCALE GENOMIC DNA]</scope>
    <source>
        <strain evidence="2 3">NM07_P-09</strain>
    </source>
</reference>
<evidence type="ECO:0000313" key="2">
    <source>
        <dbReference type="EMBL" id="TGY61392.1"/>
    </source>
</evidence>
<sequence>MFGRKQDVSSLATDDVVTQERRSQDLNHEVDLVVRANTFAGMLFPKPGHLVCGDVGVEFVADNQVGYIQIPWHNITSITVDIVGTHYVRSIRIATDQTDPLEFVVSDGQNLVRCLASHLGREKLHQNMGNFRSVGRRIGSWFKILFSRGSRA</sequence>
<comment type="caution">
    <text evidence="2">The sequence shown here is derived from an EMBL/GenBank/DDBJ whole genome shotgun (WGS) entry which is preliminary data.</text>
</comment>
<dbReference type="RefSeq" id="WP_136013114.1">
    <property type="nucleotide sequence ID" value="NZ_SRYE01000005.1"/>
</dbReference>
<dbReference type="InterPro" id="IPR010360">
    <property type="entry name" value="DUF956"/>
</dbReference>
<gene>
    <name evidence="2" type="ORF">E5334_08255</name>
</gene>
<protein>
    <submittedName>
        <fullName evidence="2">DUF956 family protein</fullName>
    </submittedName>
</protein>
<keyword evidence="3" id="KW-1185">Reference proteome</keyword>
<dbReference type="AlphaFoldDB" id="A0A4S2EZE9"/>
<dbReference type="Proteomes" id="UP000310263">
    <property type="component" value="Unassembled WGS sequence"/>
</dbReference>
<dbReference type="OrthoDB" id="3197292at2"/>
<evidence type="ECO:0000256" key="1">
    <source>
        <dbReference type="SAM" id="MobiDB-lite"/>
    </source>
</evidence>
<organism evidence="2 3">
    <name type="scientific">Muricaecibacterium torontonense</name>
    <dbReference type="NCBI Taxonomy" id="3032871"/>
    <lineage>
        <taxon>Bacteria</taxon>
        <taxon>Bacillati</taxon>
        <taxon>Actinomycetota</taxon>
        <taxon>Coriobacteriia</taxon>
        <taxon>Coriobacteriales</taxon>
        <taxon>Atopobiaceae</taxon>
        <taxon>Muricaecibacterium</taxon>
    </lineage>
</organism>
<name>A0A4S2EZE9_9ACTN</name>
<proteinExistence type="predicted"/>
<dbReference type="Pfam" id="PF06115">
    <property type="entry name" value="DUF956"/>
    <property type="match status" value="1"/>
</dbReference>
<evidence type="ECO:0000313" key="3">
    <source>
        <dbReference type="Proteomes" id="UP000310263"/>
    </source>
</evidence>
<feature type="region of interest" description="Disordered" evidence="1">
    <location>
        <begin position="1"/>
        <end position="22"/>
    </location>
</feature>
<accession>A0A4S2EZE9</accession>
<dbReference type="EMBL" id="SRYE01000005">
    <property type="protein sequence ID" value="TGY61392.1"/>
    <property type="molecule type" value="Genomic_DNA"/>
</dbReference>